<dbReference type="InterPro" id="IPR039013">
    <property type="entry name" value="YgiF"/>
</dbReference>
<dbReference type="PANTHER" id="PTHR39569">
    <property type="entry name" value="INORGANIC TRIPHOSPHATASE"/>
    <property type="match status" value="1"/>
</dbReference>
<dbReference type="Proteomes" id="UP001589628">
    <property type="component" value="Unassembled WGS sequence"/>
</dbReference>
<feature type="domain" description="CYTH" evidence="1">
    <location>
        <begin position="2"/>
        <end position="201"/>
    </location>
</feature>
<dbReference type="PROSITE" id="PS51707">
    <property type="entry name" value="CYTH"/>
    <property type="match status" value="1"/>
</dbReference>
<dbReference type="SMART" id="SM01118">
    <property type="entry name" value="CYTH"/>
    <property type="match status" value="1"/>
</dbReference>
<organism evidence="2 3">
    <name type="scientific">Balneatrix alpica</name>
    <dbReference type="NCBI Taxonomy" id="75684"/>
    <lineage>
        <taxon>Bacteria</taxon>
        <taxon>Pseudomonadati</taxon>
        <taxon>Pseudomonadota</taxon>
        <taxon>Gammaproteobacteria</taxon>
        <taxon>Oceanospirillales</taxon>
        <taxon>Balneatrichaceae</taxon>
        <taxon>Balneatrix</taxon>
    </lineage>
</organism>
<gene>
    <name evidence="2" type="ORF">ACFFLH_08575</name>
</gene>
<dbReference type="CDD" id="cd07756">
    <property type="entry name" value="CYTH-like_Pase_CHAD"/>
    <property type="match status" value="1"/>
</dbReference>
<proteinExistence type="predicted"/>
<protein>
    <submittedName>
        <fullName evidence="2">Inorganic triphosphatase</fullName>
    </submittedName>
</protein>
<dbReference type="RefSeq" id="WP_051527478.1">
    <property type="nucleotide sequence ID" value="NZ_JBHLZN010000002.1"/>
</dbReference>
<dbReference type="SUPFAM" id="SSF55154">
    <property type="entry name" value="CYTH-like phosphatases"/>
    <property type="match status" value="1"/>
</dbReference>
<dbReference type="InterPro" id="IPR033469">
    <property type="entry name" value="CYTH-like_dom_sf"/>
</dbReference>
<sequence length="368" mass="42381">MSKEIELKLSLVPEAIEQLEVHPLLQLAQYQGRKHLLNTYFDTPALHLQQQRIALRIRQRGPEDFVQTLKTQGSSLGGLSQRGEWEVPLAQPALQLELLPEGAWPVELKGIKQQLQPAFRTDFQRRQWLLEWQGSRIELVLDQGVIEVGEQQQPLCEVELELLQGQPETLLQLGRQLSDKVALQPCDISKAERGYRLFSQQWQPRPLPEPAWAGLSLEQAYQAQLQWLATRWGQQWQLYLYQPQWQQGQVLLQLLQQMQHTLEAFTPVLGLAPVSVLQPLRQGLSELQGALAWRELQQQWQLPDSHPLVQSGQQLVQQRLQELNLALWPGQLLLGLQSWLYSRGWQEQLSEEQHRLCQAPLLSSQALG</sequence>
<accession>A0ABV5ZB03</accession>
<comment type="caution">
    <text evidence="2">The sequence shown here is derived from an EMBL/GenBank/DDBJ whole genome shotgun (WGS) entry which is preliminary data.</text>
</comment>
<dbReference type="Pfam" id="PF01928">
    <property type="entry name" value="CYTH"/>
    <property type="match status" value="1"/>
</dbReference>
<dbReference type="PANTHER" id="PTHR39569:SF1">
    <property type="entry name" value="INORGANIC TRIPHOSPHATASE"/>
    <property type="match status" value="1"/>
</dbReference>
<dbReference type="InterPro" id="IPR023577">
    <property type="entry name" value="CYTH_domain"/>
</dbReference>
<keyword evidence="3" id="KW-1185">Reference proteome</keyword>
<evidence type="ECO:0000313" key="2">
    <source>
        <dbReference type="EMBL" id="MFB9886462.1"/>
    </source>
</evidence>
<dbReference type="EMBL" id="JBHLZN010000002">
    <property type="protein sequence ID" value="MFB9886462.1"/>
    <property type="molecule type" value="Genomic_DNA"/>
</dbReference>
<dbReference type="Gene3D" id="2.40.320.10">
    <property type="entry name" value="Hypothetical Protein Pfu-838710-001"/>
    <property type="match status" value="1"/>
</dbReference>
<evidence type="ECO:0000259" key="1">
    <source>
        <dbReference type="PROSITE" id="PS51707"/>
    </source>
</evidence>
<name>A0ABV5ZB03_9GAMM</name>
<evidence type="ECO:0000313" key="3">
    <source>
        <dbReference type="Proteomes" id="UP001589628"/>
    </source>
</evidence>
<reference evidence="2 3" key="1">
    <citation type="submission" date="2024-09" db="EMBL/GenBank/DDBJ databases">
        <authorList>
            <person name="Sun Q."/>
            <person name="Mori K."/>
        </authorList>
    </citation>
    <scope>NUCLEOTIDE SEQUENCE [LARGE SCALE GENOMIC DNA]</scope>
    <source>
        <strain evidence="2 3">ATCC 51285</strain>
    </source>
</reference>